<dbReference type="AlphaFoldDB" id="A0A3P6TBS5"/>
<keyword evidence="2" id="KW-0547">Nucleotide-binding</keyword>
<keyword evidence="6" id="KW-1185">Reference proteome</keyword>
<dbReference type="Pfam" id="PF00270">
    <property type="entry name" value="DEAD"/>
    <property type="match status" value="1"/>
</dbReference>
<feature type="domain" description="Helicase C-terminal" evidence="4">
    <location>
        <begin position="178"/>
        <end position="315"/>
    </location>
</feature>
<accession>A0A3P6TBS5</accession>
<dbReference type="GO" id="GO:0005524">
    <property type="term" value="F:ATP binding"/>
    <property type="evidence" value="ECO:0007669"/>
    <property type="project" value="UniProtKB-KW"/>
</dbReference>
<organism evidence="5 6">
    <name type="scientific">Litomosoides sigmodontis</name>
    <name type="common">Filarial nematode worm</name>
    <dbReference type="NCBI Taxonomy" id="42156"/>
    <lineage>
        <taxon>Eukaryota</taxon>
        <taxon>Metazoa</taxon>
        <taxon>Ecdysozoa</taxon>
        <taxon>Nematoda</taxon>
        <taxon>Chromadorea</taxon>
        <taxon>Rhabditida</taxon>
        <taxon>Spirurina</taxon>
        <taxon>Spiruromorpha</taxon>
        <taxon>Filarioidea</taxon>
        <taxon>Onchocercidae</taxon>
        <taxon>Litomosoides</taxon>
    </lineage>
</organism>
<dbReference type="Pfam" id="PF00271">
    <property type="entry name" value="Helicase_C"/>
    <property type="match status" value="1"/>
</dbReference>
<dbReference type="STRING" id="42156.A0A3P6TBS5"/>
<dbReference type="PANTHER" id="PTHR47958">
    <property type="entry name" value="ATP-DEPENDENT RNA HELICASE DBP3"/>
    <property type="match status" value="1"/>
</dbReference>
<dbReference type="SUPFAM" id="SSF52540">
    <property type="entry name" value="P-loop containing nucleoside triphosphate hydrolases"/>
    <property type="match status" value="1"/>
</dbReference>
<evidence type="ECO:0000259" key="4">
    <source>
        <dbReference type="PROSITE" id="PS51194"/>
    </source>
</evidence>
<dbReference type="InterPro" id="IPR011545">
    <property type="entry name" value="DEAD/DEAH_box_helicase_dom"/>
</dbReference>
<dbReference type="InterPro" id="IPR001650">
    <property type="entry name" value="Helicase_C-like"/>
</dbReference>
<reference evidence="5 6" key="1">
    <citation type="submission" date="2018-08" db="EMBL/GenBank/DDBJ databases">
        <authorList>
            <person name="Laetsch R D."/>
            <person name="Stevens L."/>
            <person name="Kumar S."/>
            <person name="Blaxter L. M."/>
        </authorList>
    </citation>
    <scope>NUCLEOTIDE SEQUENCE [LARGE SCALE GENOMIC DNA]</scope>
</reference>
<dbReference type="GO" id="GO:0003724">
    <property type="term" value="F:RNA helicase activity"/>
    <property type="evidence" value="ECO:0007669"/>
    <property type="project" value="UniProtKB-EC"/>
</dbReference>
<sequence>MEIELRRQALACIENNLSEVQVVIIVLTRELAFKVAWQLNKDAGEKKCLTCINDRSFEAQAQEIRDHHVPIVVGTLGRIDLLFYRNVLKPVFIKELFILDSVAMVNFPLKRSLERVLGFVQKHIHITLHLPPNASIVRQIKNFIGNVSCLNAHPDLIEANHFALHVSDEMRKMDTLCDLCRMNTSVPILICCNMQGTALANAKILRAQNLPVVILTSEMSSHDIRTAISTFELCQVRILIATGYVRGLIDLKRPTVVINYDLPKPDAYARRVNFTGESWIAKHSVFISLIKTNERLKLCRLKDTLGLRWILVYPD</sequence>
<dbReference type="Proteomes" id="UP000277928">
    <property type="component" value="Unassembled WGS sequence"/>
</dbReference>
<proteinExistence type="predicted"/>
<dbReference type="EC" id="3.6.4.13" evidence="1"/>
<protein>
    <recommendedName>
        <fullName evidence="1">RNA helicase</fullName>
        <ecNumber evidence="1">3.6.4.13</ecNumber>
    </recommendedName>
</protein>
<dbReference type="GO" id="GO:0003676">
    <property type="term" value="F:nucleic acid binding"/>
    <property type="evidence" value="ECO:0007669"/>
    <property type="project" value="InterPro"/>
</dbReference>
<name>A0A3P6TBS5_LITSI</name>
<evidence type="ECO:0000313" key="6">
    <source>
        <dbReference type="Proteomes" id="UP000277928"/>
    </source>
</evidence>
<dbReference type="Gene3D" id="3.40.50.300">
    <property type="entry name" value="P-loop containing nucleotide triphosphate hydrolases"/>
    <property type="match status" value="2"/>
</dbReference>
<evidence type="ECO:0000256" key="1">
    <source>
        <dbReference type="ARBA" id="ARBA00012552"/>
    </source>
</evidence>
<dbReference type="EMBL" id="UYRX01000181">
    <property type="protein sequence ID" value="VDK76720.1"/>
    <property type="molecule type" value="Genomic_DNA"/>
</dbReference>
<dbReference type="OrthoDB" id="5789260at2759"/>
<keyword evidence="3" id="KW-0067">ATP-binding</keyword>
<dbReference type="PROSITE" id="PS51194">
    <property type="entry name" value="HELICASE_CTER"/>
    <property type="match status" value="1"/>
</dbReference>
<evidence type="ECO:0000313" key="5">
    <source>
        <dbReference type="EMBL" id="VDK76720.1"/>
    </source>
</evidence>
<dbReference type="OMA" id="CLPCIND"/>
<evidence type="ECO:0000256" key="2">
    <source>
        <dbReference type="ARBA" id="ARBA00022741"/>
    </source>
</evidence>
<dbReference type="InterPro" id="IPR027417">
    <property type="entry name" value="P-loop_NTPase"/>
</dbReference>
<evidence type="ECO:0000256" key="3">
    <source>
        <dbReference type="ARBA" id="ARBA00022840"/>
    </source>
</evidence>
<gene>
    <name evidence="5" type="ORF">NLS_LOCUS3375</name>
</gene>